<comment type="caution">
    <text evidence="1">The sequence shown here is derived from an EMBL/GenBank/DDBJ whole genome shotgun (WGS) entry which is preliminary data.</text>
</comment>
<dbReference type="AlphaFoldDB" id="A0A9P7BSZ4"/>
<gene>
    <name evidence="1" type="ORF">G6F64_005878</name>
</gene>
<name>A0A9P7BSZ4_RHIOR</name>
<proteinExistence type="predicted"/>
<protein>
    <submittedName>
        <fullName evidence="1">Uncharacterized protein</fullName>
    </submittedName>
</protein>
<reference evidence="1" key="1">
    <citation type="journal article" date="2020" name="Microb. Genom.">
        <title>Genetic diversity of clinical and environmental Mucorales isolates obtained from an investigation of mucormycosis cases among solid organ transplant recipients.</title>
        <authorList>
            <person name="Nguyen M.H."/>
            <person name="Kaul D."/>
            <person name="Muto C."/>
            <person name="Cheng S.J."/>
            <person name="Richter R.A."/>
            <person name="Bruno V.M."/>
            <person name="Liu G."/>
            <person name="Beyhan S."/>
            <person name="Sundermann A.J."/>
            <person name="Mounaud S."/>
            <person name="Pasculle A.W."/>
            <person name="Nierman W.C."/>
            <person name="Driscoll E."/>
            <person name="Cumbie R."/>
            <person name="Clancy C.J."/>
            <person name="Dupont C.L."/>
        </authorList>
    </citation>
    <scope>NUCLEOTIDE SEQUENCE</scope>
    <source>
        <strain evidence="1">GL11</strain>
    </source>
</reference>
<keyword evidence="2" id="KW-1185">Reference proteome</keyword>
<dbReference type="OrthoDB" id="10274293at2759"/>
<accession>A0A9P7BSZ4</accession>
<evidence type="ECO:0000313" key="1">
    <source>
        <dbReference type="EMBL" id="KAG1308672.1"/>
    </source>
</evidence>
<dbReference type="EMBL" id="JAANQT010000748">
    <property type="protein sequence ID" value="KAG1308672.1"/>
    <property type="molecule type" value="Genomic_DNA"/>
</dbReference>
<organism evidence="1 2">
    <name type="scientific">Rhizopus oryzae</name>
    <name type="common">Mucormycosis agent</name>
    <name type="synonym">Rhizopus arrhizus var. delemar</name>
    <dbReference type="NCBI Taxonomy" id="64495"/>
    <lineage>
        <taxon>Eukaryota</taxon>
        <taxon>Fungi</taxon>
        <taxon>Fungi incertae sedis</taxon>
        <taxon>Mucoromycota</taxon>
        <taxon>Mucoromycotina</taxon>
        <taxon>Mucoromycetes</taxon>
        <taxon>Mucorales</taxon>
        <taxon>Mucorineae</taxon>
        <taxon>Rhizopodaceae</taxon>
        <taxon>Rhizopus</taxon>
    </lineage>
</organism>
<evidence type="ECO:0000313" key="2">
    <source>
        <dbReference type="Proteomes" id="UP000716291"/>
    </source>
</evidence>
<sequence length="70" mass="7773">MILSVPPLPALTDNILDSLLPDETPSLNTKWFRKFQLSHLSTSSTSCAVFERHLSHTELARYSADSTNAV</sequence>
<dbReference type="Proteomes" id="UP000716291">
    <property type="component" value="Unassembled WGS sequence"/>
</dbReference>